<sequence>MPTEPRTRDGRAPRVLVVEHEAQAPAALLGRWLVEAGAVLDVCRPYLGEDLPEDLAGHDVLLVLGGSMGAHDDAEAAWLPGTRALLREAAGSGVPALGVCLGHQLAAVALGGSSRPDPAGQQLGLLAVGWSEEAAADPLLGPLTGTARRGLHWNGDVVQDQPPGTVVLARAPGGELQAARFAPSVWGVQLHPEVDEHVVADWADDDPGEQPRERLDEVVRRVAAARGELEAAWRPLATSLLGLVGTFTSP</sequence>
<accession>A0A1H1MDL2</accession>
<feature type="domain" description="Glutamine amidotransferase" evidence="1">
    <location>
        <begin position="55"/>
        <end position="195"/>
    </location>
</feature>
<dbReference type="InterPro" id="IPR029062">
    <property type="entry name" value="Class_I_gatase-like"/>
</dbReference>
<gene>
    <name evidence="2" type="ORF">SAMN04488570_0532</name>
</gene>
<evidence type="ECO:0000313" key="3">
    <source>
        <dbReference type="Proteomes" id="UP000198859"/>
    </source>
</evidence>
<dbReference type="OrthoDB" id="5196541at2"/>
<dbReference type="InterPro" id="IPR017926">
    <property type="entry name" value="GATASE"/>
</dbReference>
<dbReference type="Gene3D" id="3.40.50.880">
    <property type="match status" value="1"/>
</dbReference>
<reference evidence="3" key="1">
    <citation type="submission" date="2016-10" db="EMBL/GenBank/DDBJ databases">
        <authorList>
            <person name="Varghese N."/>
            <person name="Submissions S."/>
        </authorList>
    </citation>
    <scope>NUCLEOTIDE SEQUENCE [LARGE SCALE GENOMIC DNA]</scope>
    <source>
        <strain evidence="3">DSM 22127</strain>
    </source>
</reference>
<dbReference type="PANTHER" id="PTHR42695">
    <property type="entry name" value="GLUTAMINE AMIDOTRANSFERASE YLR126C-RELATED"/>
    <property type="match status" value="1"/>
</dbReference>
<dbReference type="SUPFAM" id="SSF52317">
    <property type="entry name" value="Class I glutamine amidotransferase-like"/>
    <property type="match status" value="1"/>
</dbReference>
<organism evidence="2 3">
    <name type="scientific">Nocardioides scoriae</name>
    <dbReference type="NCBI Taxonomy" id="642780"/>
    <lineage>
        <taxon>Bacteria</taxon>
        <taxon>Bacillati</taxon>
        <taxon>Actinomycetota</taxon>
        <taxon>Actinomycetes</taxon>
        <taxon>Propionibacteriales</taxon>
        <taxon>Nocardioidaceae</taxon>
        <taxon>Nocardioides</taxon>
    </lineage>
</organism>
<evidence type="ECO:0000313" key="2">
    <source>
        <dbReference type="EMBL" id="SDR84069.1"/>
    </source>
</evidence>
<name>A0A1H1MDL2_9ACTN</name>
<dbReference type="PROSITE" id="PS51273">
    <property type="entry name" value="GATASE_TYPE_1"/>
    <property type="match status" value="1"/>
</dbReference>
<keyword evidence="3" id="KW-1185">Reference proteome</keyword>
<dbReference type="RefSeq" id="WP_091725708.1">
    <property type="nucleotide sequence ID" value="NZ_LT629757.1"/>
</dbReference>
<dbReference type="EMBL" id="LT629757">
    <property type="protein sequence ID" value="SDR84069.1"/>
    <property type="molecule type" value="Genomic_DNA"/>
</dbReference>
<dbReference type="CDD" id="cd01741">
    <property type="entry name" value="GATase1_1"/>
    <property type="match status" value="1"/>
</dbReference>
<proteinExistence type="predicted"/>
<evidence type="ECO:0000259" key="1">
    <source>
        <dbReference type="Pfam" id="PF00117"/>
    </source>
</evidence>
<protein>
    <submittedName>
        <fullName evidence="2">GMP synthase (Glutamine-hydrolysing)</fullName>
    </submittedName>
</protein>
<dbReference type="InterPro" id="IPR044992">
    <property type="entry name" value="ChyE-like"/>
</dbReference>
<dbReference type="Proteomes" id="UP000198859">
    <property type="component" value="Chromosome I"/>
</dbReference>
<dbReference type="GO" id="GO:0005829">
    <property type="term" value="C:cytosol"/>
    <property type="evidence" value="ECO:0007669"/>
    <property type="project" value="TreeGrafter"/>
</dbReference>
<dbReference type="Pfam" id="PF00117">
    <property type="entry name" value="GATase"/>
    <property type="match status" value="1"/>
</dbReference>
<dbReference type="PANTHER" id="PTHR42695:SF5">
    <property type="entry name" value="GLUTAMINE AMIDOTRANSFERASE YLR126C-RELATED"/>
    <property type="match status" value="1"/>
</dbReference>
<dbReference type="STRING" id="642780.SAMN04488570_0532"/>
<dbReference type="AlphaFoldDB" id="A0A1H1MDL2"/>